<accession>A0AAV9IZK5</accession>
<protein>
    <submittedName>
        <fullName evidence="1">Uncharacterized protein</fullName>
    </submittedName>
</protein>
<dbReference type="GO" id="GO:1990756">
    <property type="term" value="F:ubiquitin-like ligase-substrate adaptor activity"/>
    <property type="evidence" value="ECO:0007669"/>
    <property type="project" value="TreeGrafter"/>
</dbReference>
<dbReference type="InterPro" id="IPR001680">
    <property type="entry name" value="WD40_rpt"/>
</dbReference>
<dbReference type="SUPFAM" id="SSF50978">
    <property type="entry name" value="WD40 repeat-like"/>
    <property type="match status" value="1"/>
</dbReference>
<dbReference type="InterPro" id="IPR015943">
    <property type="entry name" value="WD40/YVTN_repeat-like_dom_sf"/>
</dbReference>
<organism evidence="1 2">
    <name type="scientific">Cyanidium caldarium</name>
    <name type="common">Red alga</name>
    <dbReference type="NCBI Taxonomy" id="2771"/>
    <lineage>
        <taxon>Eukaryota</taxon>
        <taxon>Rhodophyta</taxon>
        <taxon>Bangiophyceae</taxon>
        <taxon>Cyanidiales</taxon>
        <taxon>Cyanidiaceae</taxon>
        <taxon>Cyanidium</taxon>
    </lineage>
</organism>
<dbReference type="AlphaFoldDB" id="A0AAV9IZK5"/>
<gene>
    <name evidence="1" type="ORF">CDCA_CDCA12G3520</name>
</gene>
<dbReference type="EMBL" id="JANCYW010000012">
    <property type="protein sequence ID" value="KAK4537495.1"/>
    <property type="molecule type" value="Genomic_DNA"/>
</dbReference>
<evidence type="ECO:0000313" key="1">
    <source>
        <dbReference type="EMBL" id="KAK4537495.1"/>
    </source>
</evidence>
<dbReference type="GO" id="GO:0000045">
    <property type="term" value="P:autophagosome assembly"/>
    <property type="evidence" value="ECO:0007669"/>
    <property type="project" value="TreeGrafter"/>
</dbReference>
<dbReference type="PANTHER" id="PTHR22874:SF1">
    <property type="entry name" value="ACTIVATING MOLECULE IN BECN1-REGULATED AUTOPHAGY PROTEIN 1"/>
    <property type="match status" value="1"/>
</dbReference>
<dbReference type="GO" id="GO:0000423">
    <property type="term" value="P:mitophagy"/>
    <property type="evidence" value="ECO:0007669"/>
    <property type="project" value="TreeGrafter"/>
</dbReference>
<dbReference type="InterPro" id="IPR052596">
    <property type="entry name" value="AMBRA1_autophagy"/>
</dbReference>
<reference evidence="1 2" key="1">
    <citation type="submission" date="2022-07" db="EMBL/GenBank/DDBJ databases">
        <title>Genome-wide signatures of adaptation to extreme environments.</title>
        <authorList>
            <person name="Cho C.H."/>
            <person name="Yoon H.S."/>
        </authorList>
    </citation>
    <scope>NUCLEOTIDE SEQUENCE [LARGE SCALE GENOMIC DNA]</scope>
    <source>
        <strain evidence="1 2">DBV 063 E5</strain>
    </source>
</reference>
<dbReference type="PANTHER" id="PTHR22874">
    <property type="entry name" value="ACTIVATING MOLECULE IN BECN1-REGULATED AUTOPHAGY PROTEIN 1"/>
    <property type="match status" value="1"/>
</dbReference>
<sequence>MLVREVRERECSARARAWTPTLSEWERAVLQAGGHAVTEAVALDLDGQSRDAVRSTIAMSLSGCGTRFASTHGDHSVRVFERTAAVVDTEGGGAQLPLRVSAPPASAWRLRHELRGHPRTPWSVRYHPHDREVVVSGCLGGECRVWRGPVCVARLWVVQPGTERSPTPTPISISCVVFDPGGEQVLLAARDRVLAWTWRADAVEQGAVQDAVRAAPTATVSDGAVTMPLPAGATATTAVADRSANTRLCLRVDQPIHLIRIPRSGGWMMVGVRSPATPPPTPRTGAAAPGSGAATVPFTLDARFYAYPLVGETSPTPRMEDADGAPAATLLARIPQVIAYNEAGVAVSDGGHFLAVCRCTHSPSPSEHVVDRVGGDDASSAHLVLYEWRRSAPGPPGMYPTALPGRASRKEAGTAPELSACASAPLDAPRCRALTNLRLSLASQAADTDGGAESPRYLHLLAGYSFRDPLDRYRAADGTAFPVFELYRIDRYTGAMWCVRVIDTTATATGISRTLCTPPPADDDQLPDEVNCALFLPNRHGNLSVAAGIVYGTQRGDIRCVW</sequence>
<dbReference type="Gene3D" id="2.130.10.10">
    <property type="entry name" value="YVTN repeat-like/Quinoprotein amine dehydrogenase"/>
    <property type="match status" value="1"/>
</dbReference>
<dbReference type="Proteomes" id="UP001301350">
    <property type="component" value="Unassembled WGS sequence"/>
</dbReference>
<proteinExistence type="predicted"/>
<keyword evidence="2" id="KW-1185">Reference proteome</keyword>
<name>A0AAV9IZK5_CYACA</name>
<dbReference type="InterPro" id="IPR036322">
    <property type="entry name" value="WD40_repeat_dom_sf"/>
</dbReference>
<evidence type="ECO:0000313" key="2">
    <source>
        <dbReference type="Proteomes" id="UP001301350"/>
    </source>
</evidence>
<dbReference type="GO" id="GO:0080008">
    <property type="term" value="C:Cul4-RING E3 ubiquitin ligase complex"/>
    <property type="evidence" value="ECO:0007669"/>
    <property type="project" value="TreeGrafter"/>
</dbReference>
<dbReference type="SMART" id="SM00320">
    <property type="entry name" value="WD40"/>
    <property type="match status" value="3"/>
</dbReference>
<comment type="caution">
    <text evidence="1">The sequence shown here is derived from an EMBL/GenBank/DDBJ whole genome shotgun (WGS) entry which is preliminary data.</text>
</comment>
<dbReference type="Pfam" id="PF00400">
    <property type="entry name" value="WD40"/>
    <property type="match status" value="1"/>
</dbReference>